<sequence>MLSCLLEDQVIEKTHDAPEANNGCKFFEKSALFNDKDFQLLLNNLKSVAYSIKKSFALQENLLVWMFNFRNHINKLHKSLVAEWLACPSITPTTRVRILQFLQVHSGSRLPVNPAVHPSETYVMKISFVPLDDTYMIVTSTYAYHVYKCALATGLHYTTRKA</sequence>
<dbReference type="InParanoid" id="T1EUP6"/>
<evidence type="ECO:0000313" key="3">
    <source>
        <dbReference type="Proteomes" id="UP000015101"/>
    </source>
</evidence>
<evidence type="ECO:0000313" key="1">
    <source>
        <dbReference type="EMBL" id="ESN94185.1"/>
    </source>
</evidence>
<reference evidence="3" key="1">
    <citation type="submission" date="2012-12" db="EMBL/GenBank/DDBJ databases">
        <authorList>
            <person name="Hellsten U."/>
            <person name="Grimwood J."/>
            <person name="Chapman J.A."/>
            <person name="Shapiro H."/>
            <person name="Aerts A."/>
            <person name="Otillar R.P."/>
            <person name="Terry A.Y."/>
            <person name="Boore J.L."/>
            <person name="Simakov O."/>
            <person name="Marletaz F."/>
            <person name="Cho S.-J."/>
            <person name="Edsinger-Gonzales E."/>
            <person name="Havlak P."/>
            <person name="Kuo D.-H."/>
            <person name="Larsson T."/>
            <person name="Lv J."/>
            <person name="Arendt D."/>
            <person name="Savage R."/>
            <person name="Osoegawa K."/>
            <person name="de Jong P."/>
            <person name="Lindberg D.R."/>
            <person name="Seaver E.C."/>
            <person name="Weisblat D.A."/>
            <person name="Putnam N.H."/>
            <person name="Grigoriev I.V."/>
            <person name="Rokhsar D.S."/>
        </authorList>
    </citation>
    <scope>NUCLEOTIDE SEQUENCE</scope>
</reference>
<keyword evidence="3" id="KW-1185">Reference proteome</keyword>
<dbReference type="EnsemblMetazoa" id="HelroT163974">
    <property type="protein sequence ID" value="HelroP163974"/>
    <property type="gene ID" value="HelroG163974"/>
</dbReference>
<organism evidence="2 3">
    <name type="scientific">Helobdella robusta</name>
    <name type="common">Californian leech</name>
    <dbReference type="NCBI Taxonomy" id="6412"/>
    <lineage>
        <taxon>Eukaryota</taxon>
        <taxon>Metazoa</taxon>
        <taxon>Spiralia</taxon>
        <taxon>Lophotrochozoa</taxon>
        <taxon>Annelida</taxon>
        <taxon>Clitellata</taxon>
        <taxon>Hirudinea</taxon>
        <taxon>Rhynchobdellida</taxon>
        <taxon>Glossiphoniidae</taxon>
        <taxon>Helobdella</taxon>
    </lineage>
</organism>
<gene>
    <name evidence="2" type="primary">20200296</name>
    <name evidence="1" type="ORF">HELRODRAFT_163974</name>
</gene>
<dbReference type="RefSeq" id="XP_009027297.1">
    <property type="nucleotide sequence ID" value="XM_009029049.1"/>
</dbReference>
<dbReference type="EMBL" id="KB097571">
    <property type="protein sequence ID" value="ESN94185.1"/>
    <property type="molecule type" value="Genomic_DNA"/>
</dbReference>
<proteinExistence type="predicted"/>
<reference evidence="1 3" key="2">
    <citation type="journal article" date="2013" name="Nature">
        <title>Insights into bilaterian evolution from three spiralian genomes.</title>
        <authorList>
            <person name="Simakov O."/>
            <person name="Marletaz F."/>
            <person name="Cho S.J."/>
            <person name="Edsinger-Gonzales E."/>
            <person name="Havlak P."/>
            <person name="Hellsten U."/>
            <person name="Kuo D.H."/>
            <person name="Larsson T."/>
            <person name="Lv J."/>
            <person name="Arendt D."/>
            <person name="Savage R."/>
            <person name="Osoegawa K."/>
            <person name="de Jong P."/>
            <person name="Grimwood J."/>
            <person name="Chapman J.A."/>
            <person name="Shapiro H."/>
            <person name="Aerts A."/>
            <person name="Otillar R.P."/>
            <person name="Terry A.Y."/>
            <person name="Boore J.L."/>
            <person name="Grigoriev I.V."/>
            <person name="Lindberg D.R."/>
            <person name="Seaver E.C."/>
            <person name="Weisblat D.A."/>
            <person name="Putnam N.H."/>
            <person name="Rokhsar D.S."/>
        </authorList>
    </citation>
    <scope>NUCLEOTIDE SEQUENCE</scope>
</reference>
<dbReference type="Proteomes" id="UP000015101">
    <property type="component" value="Unassembled WGS sequence"/>
</dbReference>
<dbReference type="AlphaFoldDB" id="T1EUP6"/>
<dbReference type="CTD" id="20200296"/>
<name>T1EUP6_HELRO</name>
<dbReference type="HOGENOM" id="CLU_1637265_0_0_1"/>
<protein>
    <submittedName>
        <fullName evidence="1 2">Uncharacterized protein</fullName>
    </submittedName>
</protein>
<accession>T1EUP6</accession>
<evidence type="ECO:0000313" key="2">
    <source>
        <dbReference type="EnsemblMetazoa" id="HelroP163974"/>
    </source>
</evidence>
<dbReference type="EMBL" id="AMQM01001504">
    <property type="status" value="NOT_ANNOTATED_CDS"/>
    <property type="molecule type" value="Genomic_DNA"/>
</dbReference>
<dbReference type="GeneID" id="20200296"/>
<dbReference type="KEGG" id="hro:HELRODRAFT_163974"/>
<reference evidence="2" key="3">
    <citation type="submission" date="2015-06" db="UniProtKB">
        <authorList>
            <consortium name="EnsemblMetazoa"/>
        </authorList>
    </citation>
    <scope>IDENTIFICATION</scope>
</reference>